<organism evidence="6 7">
    <name type="scientific">Volvox reticuliferus</name>
    <dbReference type="NCBI Taxonomy" id="1737510"/>
    <lineage>
        <taxon>Eukaryota</taxon>
        <taxon>Viridiplantae</taxon>
        <taxon>Chlorophyta</taxon>
        <taxon>core chlorophytes</taxon>
        <taxon>Chlorophyceae</taxon>
        <taxon>CS clade</taxon>
        <taxon>Chlamydomonadales</taxon>
        <taxon>Volvocaceae</taxon>
        <taxon>Volvox</taxon>
    </lineage>
</organism>
<comment type="subcellular location">
    <subcellularLocation>
        <location evidence="1">Membrane</location>
        <topology evidence="1">Multi-pass membrane protein</topology>
    </subcellularLocation>
</comment>
<dbReference type="AlphaFoldDB" id="A0A8J4GHC1"/>
<dbReference type="Gene3D" id="1.50.40.10">
    <property type="entry name" value="Mitochondrial carrier domain"/>
    <property type="match status" value="1"/>
</dbReference>
<evidence type="ECO:0000256" key="3">
    <source>
        <dbReference type="ARBA" id="ARBA00023136"/>
    </source>
</evidence>
<dbReference type="PROSITE" id="PS50920">
    <property type="entry name" value="SOLCAR"/>
    <property type="match status" value="1"/>
</dbReference>
<evidence type="ECO:0000313" key="6">
    <source>
        <dbReference type="EMBL" id="GIM07774.1"/>
    </source>
</evidence>
<feature type="non-terminal residue" evidence="6">
    <location>
        <position position="1"/>
    </location>
</feature>
<evidence type="ECO:0000256" key="1">
    <source>
        <dbReference type="ARBA" id="ARBA00004141"/>
    </source>
</evidence>
<feature type="repeat" description="Solcar" evidence="4">
    <location>
        <begin position="223"/>
        <end position="304"/>
    </location>
</feature>
<evidence type="ECO:0008006" key="8">
    <source>
        <dbReference type="Google" id="ProtNLM"/>
    </source>
</evidence>
<protein>
    <recommendedName>
        <fullName evidence="8">Mitochondrial carrier protein</fullName>
    </recommendedName>
</protein>
<comment type="similarity">
    <text evidence="5">Belongs to the mitochondrial carrier (TC 2.A.29) family.</text>
</comment>
<evidence type="ECO:0000313" key="7">
    <source>
        <dbReference type="Proteomes" id="UP000722791"/>
    </source>
</evidence>
<reference evidence="6" key="1">
    <citation type="journal article" date="2021" name="Proc. Natl. Acad. Sci. U.S.A.">
        <title>Three genomes in the algal genus Volvox reveal the fate of a haploid sex-determining region after a transition to homothallism.</title>
        <authorList>
            <person name="Yamamoto K."/>
            <person name="Hamaji T."/>
            <person name="Kawai-Toyooka H."/>
            <person name="Matsuzaki R."/>
            <person name="Takahashi F."/>
            <person name="Nishimura Y."/>
            <person name="Kawachi M."/>
            <person name="Noguchi H."/>
            <person name="Minakuchi Y."/>
            <person name="Umen J.G."/>
            <person name="Toyoda A."/>
            <person name="Nozaki H."/>
        </authorList>
    </citation>
    <scope>NUCLEOTIDE SEQUENCE</scope>
    <source>
        <strain evidence="6">NIES-3785</strain>
    </source>
</reference>
<comment type="caution">
    <text evidence="6">The sequence shown here is derived from an EMBL/GenBank/DDBJ whole genome shotgun (WGS) entry which is preliminary data.</text>
</comment>
<sequence length="422" mass="45077">QITNVTLLLDHNTMMTSNPYQPVASCQPQFSFSTDNGNEQFRLGKALKFSAPAVVSMGKSADIVPCSFTTRGSAVAGRKLASRRAIARSRVAAAPFASLSLAAVTLTAPATKQESGVAVVTKPKKSIGDVVSQAGKKALSGGVPGMVAMAIQVLSLMWLRTTINYQYRYGTTTLEALKTLYAQGGIPRFYQGLLPALIQGPLSRFGDTAANTGMLALLEDVDMPVAFKTVAASLAAGAFRIVLMPVDACKTILQVEGKNGFNALVHKVQIGGPTVLFHGALAASVATFVGHYPWFATYNTLNSVLPKYDDSLPKRLLRSAFIGFCSSFVSDCCSNSIRVVKTTKQTATIPMTYSEVVQEIIKKDGVHGLFFRGLGTKIITNGIQGIMFTVMWRLGQDYWNKRAAEKAAEEKAAAAKATVVAK</sequence>
<dbReference type="PANTHER" id="PTHR47567:SF1">
    <property type="entry name" value="NAD-DEPENDENT EPIMERASE_DEHYDRATASE DOMAIN-CONTAINING PROTEIN"/>
    <property type="match status" value="1"/>
</dbReference>
<evidence type="ECO:0000256" key="5">
    <source>
        <dbReference type="RuleBase" id="RU000488"/>
    </source>
</evidence>
<dbReference type="Pfam" id="PF00153">
    <property type="entry name" value="Mito_carr"/>
    <property type="match status" value="2"/>
</dbReference>
<evidence type="ECO:0000256" key="4">
    <source>
        <dbReference type="PROSITE-ProRule" id="PRU00282"/>
    </source>
</evidence>
<dbReference type="Proteomes" id="UP000722791">
    <property type="component" value="Unassembled WGS sequence"/>
</dbReference>
<keyword evidence="2 4" id="KW-0812">Transmembrane</keyword>
<name>A0A8J4GHC1_9CHLO</name>
<dbReference type="InterPro" id="IPR023395">
    <property type="entry name" value="MCP_dom_sf"/>
</dbReference>
<evidence type="ECO:0000256" key="2">
    <source>
        <dbReference type="ARBA" id="ARBA00022692"/>
    </source>
</evidence>
<dbReference type="EMBL" id="BNCQ01000025">
    <property type="protein sequence ID" value="GIM07774.1"/>
    <property type="molecule type" value="Genomic_DNA"/>
</dbReference>
<dbReference type="InterPro" id="IPR018108">
    <property type="entry name" value="MCP_transmembrane"/>
</dbReference>
<dbReference type="PANTHER" id="PTHR47567">
    <property type="entry name" value="MITOCHONDRIAL SUBSTRATE/SOLUTE CARRIER"/>
    <property type="match status" value="1"/>
</dbReference>
<proteinExistence type="inferred from homology"/>
<dbReference type="SUPFAM" id="SSF103506">
    <property type="entry name" value="Mitochondrial carrier"/>
    <property type="match status" value="1"/>
</dbReference>
<keyword evidence="3 4" id="KW-0472">Membrane</keyword>
<keyword evidence="5" id="KW-0813">Transport</keyword>
<dbReference type="GO" id="GO:0016020">
    <property type="term" value="C:membrane"/>
    <property type="evidence" value="ECO:0007669"/>
    <property type="project" value="UniProtKB-SubCell"/>
</dbReference>
<accession>A0A8J4GHC1</accession>
<gene>
    <name evidence="6" type="ORF">Vretimale_11848</name>
</gene>